<evidence type="ECO:0000256" key="5">
    <source>
        <dbReference type="ARBA" id="ARBA00022723"/>
    </source>
</evidence>
<dbReference type="InterPro" id="IPR002401">
    <property type="entry name" value="Cyt_P450_E_grp-I"/>
</dbReference>
<reference evidence="9 10" key="1">
    <citation type="submission" date="2024-02" db="EMBL/GenBank/DDBJ databases">
        <title>A draft genome for the cacao thread blight pathogen Marasmius crinis-equi.</title>
        <authorList>
            <person name="Cohen S.P."/>
            <person name="Baruah I.K."/>
            <person name="Amoako-Attah I."/>
            <person name="Bukari Y."/>
            <person name="Meinhardt L.W."/>
            <person name="Bailey B.A."/>
        </authorList>
    </citation>
    <scope>NUCLEOTIDE SEQUENCE [LARGE SCALE GENOMIC DNA]</scope>
    <source>
        <strain evidence="9 10">GH-76</strain>
    </source>
</reference>
<keyword evidence="7" id="KW-0408">Iron</keyword>
<name>A0ABR3EYN1_9AGAR</name>
<evidence type="ECO:0000256" key="3">
    <source>
        <dbReference type="ARBA" id="ARBA00010617"/>
    </source>
</evidence>
<keyword evidence="4" id="KW-0349">Heme</keyword>
<dbReference type="PRINTS" id="PR00463">
    <property type="entry name" value="EP450I"/>
</dbReference>
<evidence type="ECO:0000256" key="7">
    <source>
        <dbReference type="ARBA" id="ARBA00023004"/>
    </source>
</evidence>
<keyword evidence="8" id="KW-0503">Monooxygenase</keyword>
<comment type="pathway">
    <text evidence="2">Secondary metabolite biosynthesis.</text>
</comment>
<organism evidence="9 10">
    <name type="scientific">Marasmius crinis-equi</name>
    <dbReference type="NCBI Taxonomy" id="585013"/>
    <lineage>
        <taxon>Eukaryota</taxon>
        <taxon>Fungi</taxon>
        <taxon>Dikarya</taxon>
        <taxon>Basidiomycota</taxon>
        <taxon>Agaricomycotina</taxon>
        <taxon>Agaricomycetes</taxon>
        <taxon>Agaricomycetidae</taxon>
        <taxon>Agaricales</taxon>
        <taxon>Marasmiineae</taxon>
        <taxon>Marasmiaceae</taxon>
        <taxon>Marasmius</taxon>
    </lineage>
</organism>
<dbReference type="EMBL" id="JBAHYK010001437">
    <property type="protein sequence ID" value="KAL0568014.1"/>
    <property type="molecule type" value="Genomic_DNA"/>
</dbReference>
<keyword evidence="10" id="KW-1185">Reference proteome</keyword>
<evidence type="ECO:0000256" key="1">
    <source>
        <dbReference type="ARBA" id="ARBA00001971"/>
    </source>
</evidence>
<comment type="cofactor">
    <cofactor evidence="1">
        <name>heme</name>
        <dbReference type="ChEBI" id="CHEBI:30413"/>
    </cofactor>
</comment>
<evidence type="ECO:0000256" key="4">
    <source>
        <dbReference type="ARBA" id="ARBA00022617"/>
    </source>
</evidence>
<evidence type="ECO:0000313" key="9">
    <source>
        <dbReference type="EMBL" id="KAL0568014.1"/>
    </source>
</evidence>
<evidence type="ECO:0008006" key="11">
    <source>
        <dbReference type="Google" id="ProtNLM"/>
    </source>
</evidence>
<comment type="caution">
    <text evidence="9">The sequence shown here is derived from an EMBL/GenBank/DDBJ whole genome shotgun (WGS) entry which is preliminary data.</text>
</comment>
<dbReference type="PANTHER" id="PTHR46300:SF7">
    <property type="entry name" value="P450, PUTATIVE (EUROFUNG)-RELATED"/>
    <property type="match status" value="1"/>
</dbReference>
<dbReference type="InterPro" id="IPR001128">
    <property type="entry name" value="Cyt_P450"/>
</dbReference>
<dbReference type="Pfam" id="PF00067">
    <property type="entry name" value="p450"/>
    <property type="match status" value="2"/>
</dbReference>
<dbReference type="Gene3D" id="1.10.630.10">
    <property type="entry name" value="Cytochrome P450"/>
    <property type="match status" value="1"/>
</dbReference>
<dbReference type="InterPro" id="IPR036396">
    <property type="entry name" value="Cyt_P450_sf"/>
</dbReference>
<evidence type="ECO:0000256" key="6">
    <source>
        <dbReference type="ARBA" id="ARBA00023002"/>
    </source>
</evidence>
<dbReference type="SUPFAM" id="SSF48264">
    <property type="entry name" value="Cytochrome P450"/>
    <property type="match status" value="1"/>
</dbReference>
<evidence type="ECO:0000313" key="10">
    <source>
        <dbReference type="Proteomes" id="UP001465976"/>
    </source>
</evidence>
<dbReference type="PRINTS" id="PR00385">
    <property type="entry name" value="P450"/>
</dbReference>
<protein>
    <recommendedName>
        <fullName evidence="11">Cytochrome P450</fullName>
    </recommendedName>
</protein>
<dbReference type="Proteomes" id="UP001465976">
    <property type="component" value="Unassembled WGS sequence"/>
</dbReference>
<feature type="non-terminal residue" evidence="9">
    <location>
        <position position="316"/>
    </location>
</feature>
<keyword evidence="5" id="KW-0479">Metal-binding</keyword>
<proteinExistence type="inferred from homology"/>
<gene>
    <name evidence="9" type="ORF">V5O48_013977</name>
</gene>
<evidence type="ECO:0000256" key="2">
    <source>
        <dbReference type="ARBA" id="ARBA00005179"/>
    </source>
</evidence>
<evidence type="ECO:0000256" key="8">
    <source>
        <dbReference type="ARBA" id="ARBA00023033"/>
    </source>
</evidence>
<comment type="similarity">
    <text evidence="3">Belongs to the cytochrome P450 family.</text>
</comment>
<dbReference type="PANTHER" id="PTHR46300">
    <property type="entry name" value="P450, PUTATIVE (EUROFUNG)-RELATED-RELATED"/>
    <property type="match status" value="1"/>
</dbReference>
<keyword evidence="6" id="KW-0560">Oxidoreductase</keyword>
<accession>A0ABR3EYN1</accession>
<sequence>MSNLAQLSDSSDSQDFIAYLRHHSGSIILKIVYGYTLQEKEDPYLPLVLNAMEGVIPASNHGTFWVDYFPVLKYLPAWFPGASFKRKAAKWREAQRELKERPWVWMMQAQSSENNTAIGPSFCTLSAEHLGVTLGDNSETEDMIKNCAANAYVGGGDTTVSSILTFILAMSLHPSIQARAQAEIDNLGSGRLPDFSDCGSGKLPFVDAVIKETLRWNPVTPLGKSLSEFKKVIGGDGDACTGYLAASHRTVQDDIYEGYFIPAGATIVPNTWAILHDETLYGPNPMEFDPDRFLLRPEDGDGCPNPELYAFGFGRR</sequence>
<dbReference type="InterPro" id="IPR050364">
    <property type="entry name" value="Cytochrome_P450_fung"/>
</dbReference>